<feature type="transmembrane region" description="Helical" evidence="10">
    <location>
        <begin position="240"/>
        <end position="263"/>
    </location>
</feature>
<feature type="region of interest" description="Disordered" evidence="9">
    <location>
        <begin position="1"/>
        <end position="42"/>
    </location>
</feature>
<dbReference type="GO" id="GO:0090374">
    <property type="term" value="P:oligopeptide export from mitochondrion"/>
    <property type="evidence" value="ECO:0007669"/>
    <property type="project" value="TreeGrafter"/>
</dbReference>
<feature type="transmembrane region" description="Helical" evidence="10">
    <location>
        <begin position="90"/>
        <end position="114"/>
    </location>
</feature>
<dbReference type="GO" id="GO:0005524">
    <property type="term" value="F:ATP binding"/>
    <property type="evidence" value="ECO:0007669"/>
    <property type="project" value="UniProtKB-KW"/>
</dbReference>
<dbReference type="AlphaFoldDB" id="D2UZD9"/>
<comment type="subcellular location">
    <subcellularLocation>
        <location evidence="1">Membrane</location>
        <topology evidence="1">Multi-pass membrane protein</topology>
    </subcellularLocation>
</comment>
<dbReference type="InterPro" id="IPR039421">
    <property type="entry name" value="Type_1_exporter"/>
</dbReference>
<feature type="transmembrane region" description="Helical" evidence="10">
    <location>
        <begin position="313"/>
        <end position="340"/>
    </location>
</feature>
<dbReference type="OMA" id="MVVFMSY"/>
<evidence type="ECO:0000313" key="14">
    <source>
        <dbReference type="Proteomes" id="UP000006671"/>
    </source>
</evidence>
<dbReference type="SUPFAM" id="SSF90123">
    <property type="entry name" value="ABC transporter transmembrane region"/>
    <property type="match status" value="1"/>
</dbReference>
<dbReference type="CDD" id="cd18577">
    <property type="entry name" value="ABC_6TM_Pgp_ABCB1_D1_like"/>
    <property type="match status" value="1"/>
</dbReference>
<dbReference type="Proteomes" id="UP000006671">
    <property type="component" value="Unassembled WGS sequence"/>
</dbReference>
<feature type="compositionally biased region" description="Polar residues" evidence="9">
    <location>
        <begin position="31"/>
        <end position="40"/>
    </location>
</feature>
<dbReference type="GO" id="GO:0005743">
    <property type="term" value="C:mitochondrial inner membrane"/>
    <property type="evidence" value="ECO:0007669"/>
    <property type="project" value="TreeGrafter"/>
</dbReference>
<dbReference type="PROSITE" id="PS00211">
    <property type="entry name" value="ABC_TRANSPORTER_1"/>
    <property type="match status" value="1"/>
</dbReference>
<dbReference type="InterPro" id="IPR011527">
    <property type="entry name" value="ABC1_TM_dom"/>
</dbReference>
<comment type="similarity">
    <text evidence="2">Belongs to the ABC transporter superfamily. ABCB family. Multidrug resistance exporter (TC 3.A.1.201) subfamily.</text>
</comment>
<dbReference type="FunFam" id="3.40.50.300:FF:000205">
    <property type="entry name" value="ABC transporter B family member 4"/>
    <property type="match status" value="1"/>
</dbReference>
<evidence type="ECO:0000256" key="4">
    <source>
        <dbReference type="ARBA" id="ARBA00022692"/>
    </source>
</evidence>
<keyword evidence="6" id="KW-0067">ATP-binding</keyword>
<evidence type="ECO:0000256" key="9">
    <source>
        <dbReference type="SAM" id="MobiDB-lite"/>
    </source>
</evidence>
<dbReference type="InterPro" id="IPR003593">
    <property type="entry name" value="AAA+_ATPase"/>
</dbReference>
<dbReference type="InterPro" id="IPR017871">
    <property type="entry name" value="ABC_transporter-like_CS"/>
</dbReference>
<dbReference type="Pfam" id="PF00664">
    <property type="entry name" value="ABC_membrane"/>
    <property type="match status" value="1"/>
</dbReference>
<dbReference type="GO" id="GO:0016887">
    <property type="term" value="F:ATP hydrolysis activity"/>
    <property type="evidence" value="ECO:0007669"/>
    <property type="project" value="InterPro"/>
</dbReference>
<dbReference type="VEuPathDB" id="AmoebaDB:NAEGRDRAFT_61902"/>
<keyword evidence="8 10" id="KW-0472">Membrane</keyword>
<dbReference type="InterPro" id="IPR036640">
    <property type="entry name" value="ABC1_TM_sf"/>
</dbReference>
<evidence type="ECO:0000259" key="11">
    <source>
        <dbReference type="PROSITE" id="PS50893"/>
    </source>
</evidence>
<keyword evidence="14" id="KW-1185">Reference proteome</keyword>
<keyword evidence="5" id="KW-0547">Nucleotide-binding</keyword>
<dbReference type="OrthoDB" id="6500128at2759"/>
<dbReference type="PROSITE" id="PS50893">
    <property type="entry name" value="ABC_TRANSPORTER_2"/>
    <property type="match status" value="1"/>
</dbReference>
<dbReference type="InParanoid" id="D2UZD9"/>
<feature type="transmembrane region" description="Helical" evidence="10">
    <location>
        <begin position="142"/>
        <end position="163"/>
    </location>
</feature>
<dbReference type="GO" id="GO:0015421">
    <property type="term" value="F:ABC-type oligopeptide transporter activity"/>
    <property type="evidence" value="ECO:0007669"/>
    <property type="project" value="TreeGrafter"/>
</dbReference>
<evidence type="ECO:0000256" key="6">
    <source>
        <dbReference type="ARBA" id="ARBA00022840"/>
    </source>
</evidence>
<dbReference type="PANTHER" id="PTHR43394:SF27">
    <property type="entry name" value="ATP-DEPENDENT TRANSLOCASE ABCB1-LIKE"/>
    <property type="match status" value="1"/>
</dbReference>
<dbReference type="EMBL" id="GG738846">
    <property type="protein sequence ID" value="EFC50131.1"/>
    <property type="molecule type" value="Genomic_DNA"/>
</dbReference>
<keyword evidence="4 10" id="KW-0812">Transmembrane</keyword>
<feature type="domain" description="ABC transporter" evidence="11">
    <location>
        <begin position="416"/>
        <end position="652"/>
    </location>
</feature>
<reference evidence="13 14" key="1">
    <citation type="journal article" date="2010" name="Cell">
        <title>The genome of Naegleria gruberi illuminates early eukaryotic versatility.</title>
        <authorList>
            <person name="Fritz-Laylin L.K."/>
            <person name="Prochnik S.E."/>
            <person name="Ginger M.L."/>
            <person name="Dacks J.B."/>
            <person name="Carpenter M.L."/>
            <person name="Field M.C."/>
            <person name="Kuo A."/>
            <person name="Paredez A."/>
            <person name="Chapman J."/>
            <person name="Pham J."/>
            <person name="Shu S."/>
            <person name="Neupane R."/>
            <person name="Cipriano M."/>
            <person name="Mancuso J."/>
            <person name="Tu H."/>
            <person name="Salamov A."/>
            <person name="Lindquist E."/>
            <person name="Shapiro H."/>
            <person name="Lucas S."/>
            <person name="Grigoriev I.V."/>
            <person name="Cande W.Z."/>
            <person name="Fulton C."/>
            <person name="Rokhsar D.S."/>
            <person name="Dawson S.C."/>
        </authorList>
    </citation>
    <scope>NUCLEOTIDE SEQUENCE [LARGE SCALE GENOMIC DNA]</scope>
    <source>
        <strain evidence="13 14">NEG-M</strain>
    </source>
</reference>
<dbReference type="InterPro" id="IPR003439">
    <property type="entry name" value="ABC_transporter-like_ATP-bd"/>
</dbReference>
<evidence type="ECO:0000256" key="10">
    <source>
        <dbReference type="SAM" id="Phobius"/>
    </source>
</evidence>
<evidence type="ECO:0000256" key="1">
    <source>
        <dbReference type="ARBA" id="ARBA00004141"/>
    </source>
</evidence>
<dbReference type="InterPro" id="IPR027417">
    <property type="entry name" value="P-loop_NTPase"/>
</dbReference>
<name>D2UZD9_NAEGR</name>
<keyword evidence="3" id="KW-0813">Transport</keyword>
<evidence type="ECO:0000256" key="7">
    <source>
        <dbReference type="ARBA" id="ARBA00022989"/>
    </source>
</evidence>
<gene>
    <name evidence="13" type="ORF">NAEGRDRAFT_61902</name>
</gene>
<evidence type="ECO:0000259" key="12">
    <source>
        <dbReference type="PROSITE" id="PS50929"/>
    </source>
</evidence>
<proteinExistence type="inferred from homology"/>
<dbReference type="Pfam" id="PF00005">
    <property type="entry name" value="ABC_tran"/>
    <property type="match status" value="1"/>
</dbReference>
<protein>
    <submittedName>
        <fullName evidence="13">Predicted protein</fullName>
    </submittedName>
</protein>
<sequence length="686" mass="75969">MISESIVPGTVVEEGSTPTTTSAAPPPESQAGVSNNSLSRNPFKRIKQRRYQAQMKELSEKNEEIDDPREPSIGAKDHLYLLSKFGWFNLILMFFGTIGAVGAGLISLFIQFIVGDLLNILTSTNVTTEAIRQGVNTVGWKLTIVAASAFVANFMLHFFFNWANERVGQKLKELYFNSLTAQEMAFFDIKKVGALTSVLSDDVAKIQDAYTLKLSTIIQNTAQTVGGLIMSFTSSWKMSLVIISTTPLIFLTIIILDVIIRLFTRKTNDANEKGYAISSEIISAIKTVRSMAGEIKEQLRYKSQLKIVSFYGFFKAFFIGLAFMIVGFVLWGTIALGFWYGGNLIIDNELSLGDYFKVFGLMLMSVMGMIQTTASFPDFTKARLSETYLLKVIKRVPEIPFKGGKKIDNLVGNISIRNVDFIYPARPNITVLKNFSLEIKAGQSVALVGPSGSGKSTIVGLLEKFYNPNKGSIEIDGIDITEIDPMWLHRNLGIVTQEPVLFAATIKDNIAYAVGLENVTDEQIMNAAKLANCHNFIMDLPEQYDTLLGEKGVSMSGGQKQRIAIARALIQNPKLLLLDEATSALDTESEALVQAALDTLMHGRTTICIAHRLSTIKNSDMICVLVKGNLMEKGKHDDLLRNENGVYRKLAEKQLAFTDHPEKVDAEVIMDMMEEDVENESSDHDE</sequence>
<evidence type="ECO:0000256" key="3">
    <source>
        <dbReference type="ARBA" id="ARBA00022448"/>
    </source>
</evidence>
<dbReference type="SMART" id="SM00382">
    <property type="entry name" value="AAA"/>
    <property type="match status" value="1"/>
</dbReference>
<dbReference type="GeneID" id="8855328"/>
<evidence type="ECO:0000256" key="5">
    <source>
        <dbReference type="ARBA" id="ARBA00022741"/>
    </source>
</evidence>
<dbReference type="PROSITE" id="PS50929">
    <property type="entry name" value="ABC_TM1F"/>
    <property type="match status" value="1"/>
</dbReference>
<dbReference type="CDD" id="cd03249">
    <property type="entry name" value="ABC_MTABC3_MDL1_MDL2"/>
    <property type="match status" value="1"/>
</dbReference>
<dbReference type="Gene3D" id="3.40.50.300">
    <property type="entry name" value="P-loop containing nucleotide triphosphate hydrolases"/>
    <property type="match status" value="1"/>
</dbReference>
<accession>D2UZD9</accession>
<dbReference type="eggNOG" id="KOG0055">
    <property type="taxonomic scope" value="Eukaryota"/>
</dbReference>
<keyword evidence="7 10" id="KW-1133">Transmembrane helix</keyword>
<evidence type="ECO:0000313" key="13">
    <source>
        <dbReference type="EMBL" id="EFC50131.1"/>
    </source>
</evidence>
<dbReference type="Gene3D" id="1.20.1560.10">
    <property type="entry name" value="ABC transporter type 1, transmembrane domain"/>
    <property type="match status" value="1"/>
</dbReference>
<dbReference type="RefSeq" id="XP_002682875.1">
    <property type="nucleotide sequence ID" value="XM_002682829.1"/>
</dbReference>
<organism evidence="14">
    <name type="scientific">Naegleria gruberi</name>
    <name type="common">Amoeba</name>
    <dbReference type="NCBI Taxonomy" id="5762"/>
    <lineage>
        <taxon>Eukaryota</taxon>
        <taxon>Discoba</taxon>
        <taxon>Heterolobosea</taxon>
        <taxon>Tetramitia</taxon>
        <taxon>Eutetramitia</taxon>
        <taxon>Vahlkampfiidae</taxon>
        <taxon>Naegleria</taxon>
    </lineage>
</organism>
<dbReference type="KEGG" id="ngr:NAEGRDRAFT_61902"/>
<evidence type="ECO:0000256" key="2">
    <source>
        <dbReference type="ARBA" id="ARBA00007577"/>
    </source>
</evidence>
<feature type="domain" description="ABC transmembrane type-1" evidence="12">
    <location>
        <begin position="94"/>
        <end position="381"/>
    </location>
</feature>
<evidence type="ECO:0000256" key="8">
    <source>
        <dbReference type="ARBA" id="ARBA00023136"/>
    </source>
</evidence>
<dbReference type="SUPFAM" id="SSF52540">
    <property type="entry name" value="P-loop containing nucleoside triphosphate hydrolases"/>
    <property type="match status" value="1"/>
</dbReference>
<dbReference type="PANTHER" id="PTHR43394">
    <property type="entry name" value="ATP-DEPENDENT PERMEASE MDL1, MITOCHONDRIAL"/>
    <property type="match status" value="1"/>
</dbReference>
<dbReference type="STRING" id="5762.D2UZD9"/>